<proteinExistence type="predicted"/>
<dbReference type="EMBL" id="AYKW01000007">
    <property type="protein sequence ID" value="PIL33523.1"/>
    <property type="molecule type" value="Genomic_DNA"/>
</dbReference>
<evidence type="ECO:0000259" key="1">
    <source>
        <dbReference type="Pfam" id="PF06985"/>
    </source>
</evidence>
<feature type="domain" description="Heterokaryon incompatibility" evidence="1">
    <location>
        <begin position="24"/>
        <end position="130"/>
    </location>
</feature>
<evidence type="ECO:0000313" key="3">
    <source>
        <dbReference type="EMBL" id="PIL33523.1"/>
    </source>
</evidence>
<dbReference type="Pfam" id="PF26640">
    <property type="entry name" value="DUF8212"/>
    <property type="match status" value="1"/>
</dbReference>
<organism evidence="3 4">
    <name type="scientific">Ganoderma sinense ZZ0214-1</name>
    <dbReference type="NCBI Taxonomy" id="1077348"/>
    <lineage>
        <taxon>Eukaryota</taxon>
        <taxon>Fungi</taxon>
        <taxon>Dikarya</taxon>
        <taxon>Basidiomycota</taxon>
        <taxon>Agaricomycotina</taxon>
        <taxon>Agaricomycetes</taxon>
        <taxon>Polyporales</taxon>
        <taxon>Polyporaceae</taxon>
        <taxon>Ganoderma</taxon>
    </lineage>
</organism>
<dbReference type="PANTHER" id="PTHR10622">
    <property type="entry name" value="HET DOMAIN-CONTAINING PROTEIN"/>
    <property type="match status" value="1"/>
</dbReference>
<feature type="domain" description="DUF8212" evidence="2">
    <location>
        <begin position="235"/>
        <end position="354"/>
    </location>
</feature>
<dbReference type="OrthoDB" id="2742526at2759"/>
<dbReference type="Pfam" id="PF06985">
    <property type="entry name" value="HET"/>
    <property type="match status" value="1"/>
</dbReference>
<protein>
    <submittedName>
        <fullName evidence="3">Uncharacterized protein</fullName>
    </submittedName>
</protein>
<dbReference type="InterPro" id="IPR010730">
    <property type="entry name" value="HET"/>
</dbReference>
<evidence type="ECO:0000259" key="2">
    <source>
        <dbReference type="Pfam" id="PF26640"/>
    </source>
</evidence>
<comment type="caution">
    <text evidence="3">The sequence shown here is derived from an EMBL/GenBank/DDBJ whole genome shotgun (WGS) entry which is preliminary data.</text>
</comment>
<gene>
    <name evidence="3" type="ORF">GSI_04146</name>
</gene>
<reference evidence="3 4" key="1">
    <citation type="journal article" date="2015" name="Sci. Rep.">
        <title>Chromosome-level genome map provides insights into diverse defense mechanisms in the medicinal fungus Ganoderma sinense.</title>
        <authorList>
            <person name="Zhu Y."/>
            <person name="Xu J."/>
            <person name="Sun C."/>
            <person name="Zhou S."/>
            <person name="Xu H."/>
            <person name="Nelson D.R."/>
            <person name="Qian J."/>
            <person name="Song J."/>
            <person name="Luo H."/>
            <person name="Xiang L."/>
            <person name="Li Y."/>
            <person name="Xu Z."/>
            <person name="Ji A."/>
            <person name="Wang L."/>
            <person name="Lu S."/>
            <person name="Hayward A."/>
            <person name="Sun W."/>
            <person name="Li X."/>
            <person name="Schwartz D.C."/>
            <person name="Wang Y."/>
            <person name="Chen S."/>
        </authorList>
    </citation>
    <scope>NUCLEOTIDE SEQUENCE [LARGE SCALE GENOMIC DNA]</scope>
    <source>
        <strain evidence="3 4">ZZ0214-1</strain>
    </source>
</reference>
<dbReference type="Proteomes" id="UP000230002">
    <property type="component" value="Unassembled WGS sequence"/>
</dbReference>
<dbReference type="PANTHER" id="PTHR10622:SF10">
    <property type="entry name" value="HET DOMAIN-CONTAINING PROTEIN"/>
    <property type="match status" value="1"/>
</dbReference>
<keyword evidence="4" id="KW-1185">Reference proteome</keyword>
<sequence length="655" mass="74251">MWLLSTDRAELHHFSSPELVPGGYAILSHTWGDYEQNFQDTPKAPLQRSNSTSHEANPRNLATPKVYQSCILAERHGYRWIWNDTCCIDKTSSTELSEAINSMCRWYSFAEVCFVYMADVGSDDTLEAPDSAFRNAWWHSRGWTLQELIAPSVVIFVSRNWKTIGNKIELAHLLQDITGVPWQVLTGEEHYSSSSIAKRMSWASRRSTTRVEDEAYSLMGLFDVNMPPIYGEGRRAFQRLQQEIMRQSSDTTLFAWGGFTIHSDRVDPLEQEKIHELLNTSSQNHIYLLADSPKRFSKPWQQTLRYTPATKDPLQPYLDWQWDTNPRQFTPFGGIELPRFSFTSYGVKCRLPIIESDGLVVAVLLCDNCNHHIGLFLHPSKDSVQDPLRKKYNTGYGFRNDKYTGFARVTFLGNDLSDLRLNKKSVTASWRTIFIVDGPPPIERDVVTILYSQLHSITPAPPFRLPHWLINELALKGMELQRLEMHSKPVDGKPLHVSAVFESINAKEGIHLIFGTCAQVLGSPPSGGTLSHWALAIPRYGASWHQRGVNSESHDCSEHHIAAWPDRKRDFGDADRTVRLSFANCNLTPKHTLTVHVELRGKVYNLLVGSSHRNDTSTSMFRPSPFVLPSSIRGSAGRLEAVPERSSTSYSSCSI</sequence>
<accession>A0A2G8SID3</accession>
<dbReference type="AlphaFoldDB" id="A0A2G8SID3"/>
<evidence type="ECO:0000313" key="4">
    <source>
        <dbReference type="Proteomes" id="UP000230002"/>
    </source>
</evidence>
<dbReference type="STRING" id="1077348.A0A2G8SID3"/>
<name>A0A2G8SID3_9APHY</name>
<dbReference type="InterPro" id="IPR058525">
    <property type="entry name" value="DUF8212"/>
</dbReference>